<dbReference type="GO" id="GO:0005739">
    <property type="term" value="C:mitochondrion"/>
    <property type="evidence" value="ECO:0007669"/>
    <property type="project" value="InterPro"/>
</dbReference>
<dbReference type="OrthoDB" id="61870at2759"/>
<dbReference type="Gene3D" id="3.40.630.30">
    <property type="match status" value="1"/>
</dbReference>
<protein>
    <recommendedName>
        <fullName evidence="1">Glycine N-acyltransferase-like protein</fullName>
        <ecNumber evidence="1">2.3.1.-</ecNumber>
    </recommendedName>
</protein>
<dbReference type="PANTHER" id="PTHR15298:SF1">
    <property type="entry name" value="GLYCINE N-ACYLTRANSFERASE-LIKE PROTEIN"/>
    <property type="match status" value="1"/>
</dbReference>
<keyword evidence="3" id="KW-1185">Reference proteome</keyword>
<dbReference type="EMBL" id="KZ346180">
    <property type="protein sequence ID" value="PIO70709.1"/>
    <property type="molecule type" value="Genomic_DNA"/>
</dbReference>
<dbReference type="InterPro" id="IPR016181">
    <property type="entry name" value="Acyl_CoA_acyltransferase"/>
</dbReference>
<proteinExistence type="inferred from homology"/>
<organism evidence="2 3">
    <name type="scientific">Teladorsagia circumcincta</name>
    <name type="common">Brown stomach worm</name>
    <name type="synonym">Ostertagia circumcincta</name>
    <dbReference type="NCBI Taxonomy" id="45464"/>
    <lineage>
        <taxon>Eukaryota</taxon>
        <taxon>Metazoa</taxon>
        <taxon>Ecdysozoa</taxon>
        <taxon>Nematoda</taxon>
        <taxon>Chromadorea</taxon>
        <taxon>Rhabditida</taxon>
        <taxon>Rhabditina</taxon>
        <taxon>Rhabditomorpha</taxon>
        <taxon>Strongyloidea</taxon>
        <taxon>Trichostrongylidae</taxon>
        <taxon>Teladorsagia</taxon>
    </lineage>
</organism>
<reference evidence="2 3" key="1">
    <citation type="submission" date="2015-09" db="EMBL/GenBank/DDBJ databases">
        <title>Draft genome of the parasitic nematode Teladorsagia circumcincta isolate WARC Sus (inbred).</title>
        <authorList>
            <person name="Mitreva M."/>
        </authorList>
    </citation>
    <scope>NUCLEOTIDE SEQUENCE [LARGE SCALE GENOMIC DNA]</scope>
    <source>
        <strain evidence="2 3">S</strain>
    </source>
</reference>
<dbReference type="AlphaFoldDB" id="A0A2G9UKC3"/>
<dbReference type="SUPFAM" id="SSF55729">
    <property type="entry name" value="Acyl-CoA N-acyltransferases (Nat)"/>
    <property type="match status" value="1"/>
</dbReference>
<dbReference type="Proteomes" id="UP000230423">
    <property type="component" value="Unassembled WGS sequence"/>
</dbReference>
<dbReference type="InterPro" id="IPR010313">
    <property type="entry name" value="Glycine_N-acyltransferase"/>
</dbReference>
<dbReference type="GO" id="GO:0047961">
    <property type="term" value="F:glycine N-acyltransferase activity"/>
    <property type="evidence" value="ECO:0007669"/>
    <property type="project" value="InterPro"/>
</dbReference>
<accession>A0A2G9UKC3</accession>
<gene>
    <name evidence="2" type="ORF">TELCIR_07427</name>
</gene>
<dbReference type="PANTHER" id="PTHR15298">
    <property type="entry name" value="L-COA N-ACYLTRANSFERASE-RELATED"/>
    <property type="match status" value="1"/>
</dbReference>
<evidence type="ECO:0000313" key="2">
    <source>
        <dbReference type="EMBL" id="PIO70709.1"/>
    </source>
</evidence>
<evidence type="ECO:0000256" key="1">
    <source>
        <dbReference type="RuleBase" id="RU368002"/>
    </source>
</evidence>
<comment type="similarity">
    <text evidence="1">Belongs to the glycine N-acyltransferase family.</text>
</comment>
<keyword evidence="1" id="KW-0012">Acyltransferase</keyword>
<evidence type="ECO:0000313" key="3">
    <source>
        <dbReference type="Proteomes" id="UP000230423"/>
    </source>
</evidence>
<name>A0A2G9UKC3_TELCI</name>
<dbReference type="EC" id="2.3.1.-" evidence="1"/>
<sequence>MTPDQMENAQKLECALPYGYEISNLTTDDAEEIHHASETKEPLEIFRKRIECLPSSCIRQTSSGRVVSHELRSYCGAMVDQYTAPEYRRQGLGQTVEMVLAQKIISLNEVPFKLVPTYLTSIVYSSQESPFWTMWSRNSFPVHYVIQKFEKTT</sequence>
<keyword evidence="1" id="KW-0808">Transferase</keyword>